<dbReference type="EMBL" id="QGNW01000773">
    <property type="protein sequence ID" value="RVW62426.1"/>
    <property type="molecule type" value="Genomic_DNA"/>
</dbReference>
<name>A0A438FR41_VITVI</name>
<accession>A0A438FR41</accession>
<dbReference type="GO" id="GO:0006508">
    <property type="term" value="P:proteolysis"/>
    <property type="evidence" value="ECO:0007669"/>
    <property type="project" value="UniProtKB-KW"/>
</dbReference>
<keyword evidence="2" id="KW-0645">Protease</keyword>
<evidence type="ECO:0000256" key="3">
    <source>
        <dbReference type="ARBA" id="ARBA00022801"/>
    </source>
</evidence>
<comment type="similarity">
    <text evidence="1">Belongs to the peptidase C48 family.</text>
</comment>
<dbReference type="SUPFAM" id="SSF54001">
    <property type="entry name" value="Cysteine proteinases"/>
    <property type="match status" value="1"/>
</dbReference>
<proteinExistence type="inferred from homology"/>
<dbReference type="Pfam" id="PF02902">
    <property type="entry name" value="Peptidase_C48"/>
    <property type="match status" value="1"/>
</dbReference>
<comment type="caution">
    <text evidence="5">The sequence shown here is derived from an EMBL/GenBank/DDBJ whole genome shotgun (WGS) entry which is preliminary data.</text>
</comment>
<dbReference type="AlphaFoldDB" id="A0A438FR41"/>
<dbReference type="GO" id="GO:0008234">
    <property type="term" value="F:cysteine-type peptidase activity"/>
    <property type="evidence" value="ECO:0007669"/>
    <property type="project" value="InterPro"/>
</dbReference>
<evidence type="ECO:0000313" key="6">
    <source>
        <dbReference type="Proteomes" id="UP000288805"/>
    </source>
</evidence>
<reference evidence="5 6" key="1">
    <citation type="journal article" date="2018" name="PLoS Genet.">
        <title>Population sequencing reveals clonal diversity and ancestral inbreeding in the grapevine cultivar Chardonnay.</title>
        <authorList>
            <person name="Roach M.J."/>
            <person name="Johnson D.L."/>
            <person name="Bohlmann J."/>
            <person name="van Vuuren H.J."/>
            <person name="Jones S.J."/>
            <person name="Pretorius I.S."/>
            <person name="Schmidt S.A."/>
            <person name="Borneman A.R."/>
        </authorList>
    </citation>
    <scope>NUCLEOTIDE SEQUENCE [LARGE SCALE GENOMIC DNA]</scope>
    <source>
        <strain evidence="6">cv. Chardonnay</strain>
        <tissue evidence="5">Leaf</tissue>
    </source>
</reference>
<dbReference type="Gene3D" id="3.40.395.10">
    <property type="entry name" value="Adenoviral Proteinase, Chain A"/>
    <property type="match status" value="1"/>
</dbReference>
<keyword evidence="3" id="KW-0378">Hydrolase</keyword>
<evidence type="ECO:0000256" key="2">
    <source>
        <dbReference type="ARBA" id="ARBA00022670"/>
    </source>
</evidence>
<feature type="domain" description="Ubiquitin-like protease family profile" evidence="4">
    <location>
        <begin position="62"/>
        <end position="89"/>
    </location>
</feature>
<evidence type="ECO:0000259" key="4">
    <source>
        <dbReference type="Pfam" id="PF02902"/>
    </source>
</evidence>
<dbReference type="InterPro" id="IPR038765">
    <property type="entry name" value="Papain-like_cys_pep_sf"/>
</dbReference>
<dbReference type="InterPro" id="IPR003653">
    <property type="entry name" value="Peptidase_C48_C"/>
</dbReference>
<dbReference type="Proteomes" id="UP000288805">
    <property type="component" value="Unassembled WGS sequence"/>
</dbReference>
<evidence type="ECO:0000313" key="5">
    <source>
        <dbReference type="EMBL" id="RVW62426.1"/>
    </source>
</evidence>
<evidence type="ECO:0000256" key="1">
    <source>
        <dbReference type="ARBA" id="ARBA00005234"/>
    </source>
</evidence>
<organism evidence="5 6">
    <name type="scientific">Vitis vinifera</name>
    <name type="common">Grape</name>
    <dbReference type="NCBI Taxonomy" id="29760"/>
    <lineage>
        <taxon>Eukaryota</taxon>
        <taxon>Viridiplantae</taxon>
        <taxon>Streptophyta</taxon>
        <taxon>Embryophyta</taxon>
        <taxon>Tracheophyta</taxon>
        <taxon>Spermatophyta</taxon>
        <taxon>Magnoliopsida</taxon>
        <taxon>eudicotyledons</taxon>
        <taxon>Gunneridae</taxon>
        <taxon>Pentapetalae</taxon>
        <taxon>rosids</taxon>
        <taxon>Vitales</taxon>
        <taxon>Vitaceae</taxon>
        <taxon>Viteae</taxon>
        <taxon>Vitis</taxon>
    </lineage>
</organism>
<gene>
    <name evidence="5" type="ORF">CK203_064192</name>
</gene>
<protein>
    <recommendedName>
        <fullName evidence="4">Ubiquitin-like protease family profile domain-containing protein</fullName>
    </recommendedName>
</protein>
<sequence length="132" mass="15238">MVSQVRSCAICMTHTSHEMSFLRLMEVIGGNGIRVVSRRLSEAIDKAFHAHGMLRRLEVLKFVHVQPQIVQQQNRYDCGMFAIKYMQHWNGATLAHSIAEDKMHLYRLRLVIILVTNTANNAREKVMKACRM</sequence>